<sequence>MFLLRCSTRLMEGSTTWLTPLCPGSSSQLRGAWRRDEDLSIVNAEQRPEAAYESMGCIQASAMHEEDTARRVLCMGQRGLLVYPWLVLDLCTPRRNGYEQCTLDFPL</sequence>
<dbReference type="Proteomes" id="UP000815325">
    <property type="component" value="Unassembled WGS sequence"/>
</dbReference>
<proteinExistence type="predicted"/>
<keyword evidence="2" id="KW-1185">Reference proteome</keyword>
<organism evidence="1 2">
    <name type="scientific">Dunaliella salina</name>
    <name type="common">Green alga</name>
    <name type="synonym">Protococcus salinus</name>
    <dbReference type="NCBI Taxonomy" id="3046"/>
    <lineage>
        <taxon>Eukaryota</taxon>
        <taxon>Viridiplantae</taxon>
        <taxon>Chlorophyta</taxon>
        <taxon>core chlorophytes</taxon>
        <taxon>Chlorophyceae</taxon>
        <taxon>CS clade</taxon>
        <taxon>Chlamydomonadales</taxon>
        <taxon>Dunaliellaceae</taxon>
        <taxon>Dunaliella</taxon>
    </lineage>
</organism>
<evidence type="ECO:0000313" key="2">
    <source>
        <dbReference type="Proteomes" id="UP000815325"/>
    </source>
</evidence>
<gene>
    <name evidence="1" type="ORF">DUNSADRAFT_8830</name>
</gene>
<name>A0ABQ7GIU2_DUNSA</name>
<protein>
    <recommendedName>
        <fullName evidence="3">Encoded protein</fullName>
    </recommendedName>
</protein>
<dbReference type="EMBL" id="MU069754">
    <property type="protein sequence ID" value="KAF5834474.1"/>
    <property type="molecule type" value="Genomic_DNA"/>
</dbReference>
<evidence type="ECO:0000313" key="1">
    <source>
        <dbReference type="EMBL" id="KAF5834474.1"/>
    </source>
</evidence>
<accession>A0ABQ7GIU2</accession>
<reference evidence="1" key="1">
    <citation type="submission" date="2017-08" db="EMBL/GenBank/DDBJ databases">
        <authorList>
            <person name="Polle J.E."/>
            <person name="Barry K."/>
            <person name="Cushman J."/>
            <person name="Schmutz J."/>
            <person name="Tran D."/>
            <person name="Hathwaick L.T."/>
            <person name="Yim W.C."/>
            <person name="Jenkins J."/>
            <person name="Mckie-Krisberg Z.M."/>
            <person name="Prochnik S."/>
            <person name="Lindquist E."/>
            <person name="Dockter R.B."/>
            <person name="Adam C."/>
            <person name="Molina H."/>
            <person name="Bunkerborg J."/>
            <person name="Jin E."/>
            <person name="Buchheim M."/>
            <person name="Magnuson J."/>
        </authorList>
    </citation>
    <scope>NUCLEOTIDE SEQUENCE</scope>
    <source>
        <strain evidence="1">CCAP 19/18</strain>
    </source>
</reference>
<comment type="caution">
    <text evidence="1">The sequence shown here is derived from an EMBL/GenBank/DDBJ whole genome shotgun (WGS) entry which is preliminary data.</text>
</comment>
<evidence type="ECO:0008006" key="3">
    <source>
        <dbReference type="Google" id="ProtNLM"/>
    </source>
</evidence>